<feature type="domain" description="XS" evidence="6">
    <location>
        <begin position="287"/>
        <end position="401"/>
    </location>
</feature>
<dbReference type="EMBL" id="SZYD01000019">
    <property type="protein sequence ID" value="KAD2394118.1"/>
    <property type="molecule type" value="Genomic_DNA"/>
</dbReference>
<dbReference type="PANTHER" id="PTHR46602">
    <property type="entry name" value="PROTEIN SUPPRESSOR OF GENE SILENCING 3"/>
    <property type="match status" value="1"/>
</dbReference>
<dbReference type="Gene3D" id="3.30.70.2890">
    <property type="entry name" value="XS domain"/>
    <property type="match status" value="1"/>
</dbReference>
<feature type="domain" description="Zinc finger-XS" evidence="7">
    <location>
        <begin position="216"/>
        <end position="254"/>
    </location>
</feature>
<evidence type="ECO:0000313" key="8">
    <source>
        <dbReference type="EMBL" id="KAD2394118.1"/>
    </source>
</evidence>
<organism evidence="8 9">
    <name type="scientific">Mikania micrantha</name>
    <name type="common">bitter vine</name>
    <dbReference type="NCBI Taxonomy" id="192012"/>
    <lineage>
        <taxon>Eukaryota</taxon>
        <taxon>Viridiplantae</taxon>
        <taxon>Streptophyta</taxon>
        <taxon>Embryophyta</taxon>
        <taxon>Tracheophyta</taxon>
        <taxon>Spermatophyta</taxon>
        <taxon>Magnoliopsida</taxon>
        <taxon>eudicotyledons</taxon>
        <taxon>Gunneridae</taxon>
        <taxon>Pentapetalae</taxon>
        <taxon>asterids</taxon>
        <taxon>campanulids</taxon>
        <taxon>Asterales</taxon>
        <taxon>Asteraceae</taxon>
        <taxon>Asteroideae</taxon>
        <taxon>Heliantheae alliance</taxon>
        <taxon>Eupatorieae</taxon>
        <taxon>Mikania</taxon>
    </lineage>
</organism>
<evidence type="ECO:0000259" key="6">
    <source>
        <dbReference type="Pfam" id="PF03468"/>
    </source>
</evidence>
<dbReference type="GO" id="GO:0051607">
    <property type="term" value="P:defense response to virus"/>
    <property type="evidence" value="ECO:0007669"/>
    <property type="project" value="InterPro"/>
</dbReference>
<protein>
    <recommendedName>
        <fullName evidence="10">XS domain-containing protein</fullName>
    </recommendedName>
</protein>
<keyword evidence="9" id="KW-1185">Reference proteome</keyword>
<keyword evidence="2" id="KW-0943">RNA-mediated gene silencing</keyword>
<feature type="compositionally biased region" description="Polar residues" evidence="5">
    <location>
        <begin position="127"/>
        <end position="143"/>
    </location>
</feature>
<evidence type="ECO:0008006" key="10">
    <source>
        <dbReference type="Google" id="ProtNLM"/>
    </source>
</evidence>
<evidence type="ECO:0000259" key="7">
    <source>
        <dbReference type="Pfam" id="PF03470"/>
    </source>
</evidence>
<feature type="compositionally biased region" description="Polar residues" evidence="5">
    <location>
        <begin position="1"/>
        <end position="41"/>
    </location>
</feature>
<feature type="compositionally biased region" description="Acidic residues" evidence="5">
    <location>
        <begin position="152"/>
        <end position="177"/>
    </location>
</feature>
<feature type="region of interest" description="Disordered" evidence="5">
    <location>
        <begin position="1"/>
        <end position="78"/>
    </location>
</feature>
<name>A0A5N6LRU9_9ASTR</name>
<sequence length="590" mass="68109">MSSNRGVGQSNKGKNIAGVSNSDVNQLNQAVQDVKLGSSQDGGWEVISKKNKNRPGNVAAATKSQNPKPNQPDAQRVGAWVNAPVRAPTTVWGTQTGGRGGVSNPPMNRYYENNQNANSAIPPPLQSGWNWNSRPRQMGNNVPNPQPVVEEHAEDDNEDEEVDDSDDDLLSDEYDSDEIPKTHEQRKKNRWYADFFGTLDTLTIDQINEPSRQWHCPACQNGPGAIDWYKSLLSLVAHAKTKGSKRVKIHRDLAIILEEELRIRGATINPAGESYGQWKGLNEVVKDKEIIWPPMVVIMNTLLEQDESDKWIGMGNQELLDYFGSYEAVKARHSYGPKGHRGMSVLIFEASAVGYTEAERLSKHFEDEGMDREAWDHHPTLFYPGGKRRLYGYLATKRDMDIFNQHSPGKSKLKFELVSYQEKVVNQLKQMHEDNQQLHWYKNKVVKEKMHSKALEESYGLVSQKLRKTEEENRIVRERTQLYHEQNKEEMDYQEQFFKDQLKVIQDARDAREGHFDKLLQENAMTLDPKKRDLKLEEMKEFEEEREKLMQKYEEKIAEMKNRYWKEQLEIEEGFNGELNQLMNRYTPEP</sequence>
<dbReference type="Proteomes" id="UP000326396">
    <property type="component" value="Linkage Group LG9"/>
</dbReference>
<reference evidence="8 9" key="1">
    <citation type="submission" date="2019-05" db="EMBL/GenBank/DDBJ databases">
        <title>Mikania micrantha, genome provides insights into the molecular mechanism of rapid growth.</title>
        <authorList>
            <person name="Liu B."/>
        </authorList>
    </citation>
    <scope>NUCLEOTIDE SEQUENCE [LARGE SCALE GENOMIC DNA]</scope>
    <source>
        <strain evidence="8">NLD-2019</strain>
        <tissue evidence="8">Leaf</tissue>
    </source>
</reference>
<dbReference type="PANTHER" id="PTHR46602:SF1">
    <property type="entry name" value="PROTEIN SUPPRESSOR OF GENE SILENCING 3"/>
    <property type="match status" value="1"/>
</dbReference>
<dbReference type="Pfam" id="PF03470">
    <property type="entry name" value="zf-XS"/>
    <property type="match status" value="1"/>
</dbReference>
<evidence type="ECO:0000313" key="9">
    <source>
        <dbReference type="Proteomes" id="UP000326396"/>
    </source>
</evidence>
<proteinExistence type="inferred from homology"/>
<comment type="caution">
    <text evidence="8">The sequence shown here is derived from an EMBL/GenBank/DDBJ whole genome shotgun (WGS) entry which is preliminary data.</text>
</comment>
<dbReference type="GO" id="GO:0031047">
    <property type="term" value="P:regulatory ncRNA-mediated gene silencing"/>
    <property type="evidence" value="ECO:0007669"/>
    <property type="project" value="UniProtKB-KW"/>
</dbReference>
<dbReference type="Pfam" id="PF03468">
    <property type="entry name" value="XS"/>
    <property type="match status" value="1"/>
</dbReference>
<evidence type="ECO:0000256" key="1">
    <source>
        <dbReference type="ARBA" id="ARBA00023054"/>
    </source>
</evidence>
<feature type="region of interest" description="Disordered" evidence="5">
    <location>
        <begin position="112"/>
        <end position="185"/>
    </location>
</feature>
<dbReference type="InterPro" id="IPR038588">
    <property type="entry name" value="XS_domain_sf"/>
</dbReference>
<accession>A0A5N6LRU9</accession>
<gene>
    <name evidence="8" type="ORF">E3N88_41095</name>
</gene>
<evidence type="ECO:0000256" key="3">
    <source>
        <dbReference type="ARBA" id="ARBA00024022"/>
    </source>
</evidence>
<comment type="similarity">
    <text evidence="3">Belongs to the SGS3 family.</text>
</comment>
<feature type="coiled-coil region" evidence="4">
    <location>
        <begin position="532"/>
        <end position="570"/>
    </location>
</feature>
<evidence type="ECO:0000256" key="4">
    <source>
        <dbReference type="SAM" id="Coils"/>
    </source>
</evidence>
<dbReference type="InterPro" id="IPR005381">
    <property type="entry name" value="Znf-XS_domain"/>
</dbReference>
<evidence type="ECO:0000256" key="2">
    <source>
        <dbReference type="ARBA" id="ARBA00023158"/>
    </source>
</evidence>
<dbReference type="InterPro" id="IPR005380">
    <property type="entry name" value="XS_domain"/>
</dbReference>
<dbReference type="CDD" id="cd12266">
    <property type="entry name" value="RRM_like_XS"/>
    <property type="match status" value="1"/>
</dbReference>
<dbReference type="AlphaFoldDB" id="A0A5N6LRU9"/>
<dbReference type="InterPro" id="IPR044287">
    <property type="entry name" value="SGS3"/>
</dbReference>
<keyword evidence="1 4" id="KW-0175">Coiled coil</keyword>
<dbReference type="OrthoDB" id="1936239at2759"/>
<evidence type="ECO:0000256" key="5">
    <source>
        <dbReference type="SAM" id="MobiDB-lite"/>
    </source>
</evidence>